<dbReference type="RefSeq" id="WP_379837657.1">
    <property type="nucleotide sequence ID" value="NZ_JBHRYQ010000001.1"/>
</dbReference>
<comment type="caution">
    <text evidence="2">The sequence shown here is derived from an EMBL/GenBank/DDBJ whole genome shotgun (WGS) entry which is preliminary data.</text>
</comment>
<feature type="chain" id="PRO_5045652434" description="Outer membrane lipoprotein-sorting protein" evidence="1">
    <location>
        <begin position="25"/>
        <end position="245"/>
    </location>
</feature>
<protein>
    <recommendedName>
        <fullName evidence="4">Outer membrane lipoprotein-sorting protein</fullName>
    </recommendedName>
</protein>
<proteinExistence type="predicted"/>
<feature type="signal peptide" evidence="1">
    <location>
        <begin position="1"/>
        <end position="24"/>
    </location>
</feature>
<keyword evidence="3" id="KW-1185">Reference proteome</keyword>
<dbReference type="Proteomes" id="UP001595616">
    <property type="component" value="Unassembled WGS sequence"/>
</dbReference>
<sequence length="245" mass="27123">MTKSNFKKISLLALSILSFNAAIAQTADEVIAKFEDSIGGKEVLSTVKSYSYERSYKANAATDYDEEVSAVIAENKFTRKKSILGRDFFYVLNNNSGWIKIPMGSRDKAPTYSVKDLNASERGALADELAEGLYPFINYSAKGLKLVGSVKSANIEGKACYQLSFEKGDSKREYYFDKTTGLLNREVVLENNITITTDHTKYSTTAEGLKYPSESNLYSTKDKKNTAVTTKLNTAPSFDAAMFVK</sequence>
<evidence type="ECO:0000256" key="1">
    <source>
        <dbReference type="SAM" id="SignalP"/>
    </source>
</evidence>
<dbReference type="EMBL" id="JBHRYQ010000001">
    <property type="protein sequence ID" value="MFC3811024.1"/>
    <property type="molecule type" value="Genomic_DNA"/>
</dbReference>
<evidence type="ECO:0000313" key="2">
    <source>
        <dbReference type="EMBL" id="MFC3811024.1"/>
    </source>
</evidence>
<name>A0ABV7YWT2_9BACT</name>
<evidence type="ECO:0000313" key="3">
    <source>
        <dbReference type="Proteomes" id="UP001595616"/>
    </source>
</evidence>
<accession>A0ABV7YWT2</accession>
<evidence type="ECO:0008006" key="4">
    <source>
        <dbReference type="Google" id="ProtNLM"/>
    </source>
</evidence>
<organism evidence="2 3">
    <name type="scientific">Lacihabitans lacunae</name>
    <dbReference type="NCBI Taxonomy" id="1028214"/>
    <lineage>
        <taxon>Bacteria</taxon>
        <taxon>Pseudomonadati</taxon>
        <taxon>Bacteroidota</taxon>
        <taxon>Cytophagia</taxon>
        <taxon>Cytophagales</taxon>
        <taxon>Leadbetterellaceae</taxon>
        <taxon>Lacihabitans</taxon>
    </lineage>
</organism>
<gene>
    <name evidence="2" type="ORF">ACFOOI_10190</name>
</gene>
<reference evidence="3" key="1">
    <citation type="journal article" date="2019" name="Int. J. Syst. Evol. Microbiol.">
        <title>The Global Catalogue of Microorganisms (GCM) 10K type strain sequencing project: providing services to taxonomists for standard genome sequencing and annotation.</title>
        <authorList>
            <consortium name="The Broad Institute Genomics Platform"/>
            <consortium name="The Broad Institute Genome Sequencing Center for Infectious Disease"/>
            <person name="Wu L."/>
            <person name="Ma J."/>
        </authorList>
    </citation>
    <scope>NUCLEOTIDE SEQUENCE [LARGE SCALE GENOMIC DNA]</scope>
    <source>
        <strain evidence="3">CECT 7956</strain>
    </source>
</reference>
<keyword evidence="1" id="KW-0732">Signal</keyword>